<dbReference type="GO" id="GO:0005829">
    <property type="term" value="C:cytosol"/>
    <property type="evidence" value="ECO:0007669"/>
    <property type="project" value="UniProtKB-SubCell"/>
</dbReference>
<keyword evidence="16" id="KW-0727">SH2 domain</keyword>
<dbReference type="InterPro" id="IPR036028">
    <property type="entry name" value="SH3-like_dom_sf"/>
</dbReference>
<comment type="catalytic activity">
    <reaction evidence="15 19">
        <text>L-tyrosyl-[protein] + ATP = O-phospho-L-tyrosyl-[protein] + ADP + H(+)</text>
        <dbReference type="Rhea" id="RHEA:10596"/>
        <dbReference type="Rhea" id="RHEA-COMP:10136"/>
        <dbReference type="Rhea" id="RHEA-COMP:20101"/>
        <dbReference type="ChEBI" id="CHEBI:15378"/>
        <dbReference type="ChEBI" id="CHEBI:30616"/>
        <dbReference type="ChEBI" id="CHEBI:46858"/>
        <dbReference type="ChEBI" id="CHEBI:61978"/>
        <dbReference type="ChEBI" id="CHEBI:456216"/>
        <dbReference type="EC" id="2.7.10.2"/>
    </reaction>
</comment>
<keyword evidence="6 19" id="KW-0808">Transferase</keyword>
<keyword evidence="11" id="KW-0832">Ubl conjugation</keyword>
<evidence type="ECO:0000256" key="8">
    <source>
        <dbReference type="ARBA" id="ARBA00022741"/>
    </source>
</evidence>
<evidence type="ECO:0000256" key="15">
    <source>
        <dbReference type="ARBA" id="ARBA00051245"/>
    </source>
</evidence>
<keyword evidence="9 19" id="KW-0418">Kinase</keyword>
<dbReference type="InterPro" id="IPR000980">
    <property type="entry name" value="SH2"/>
</dbReference>
<dbReference type="PROSITE" id="PS00109">
    <property type="entry name" value="PROTEIN_KINASE_TYR"/>
    <property type="match status" value="1"/>
</dbReference>
<dbReference type="SUPFAM" id="SSF56112">
    <property type="entry name" value="Protein kinase-like (PK-like)"/>
    <property type="match status" value="1"/>
</dbReference>
<dbReference type="FunFam" id="1.10.510.10:FF:000553">
    <property type="entry name" value="Tyrosine-protein kinase"/>
    <property type="match status" value="1"/>
</dbReference>
<evidence type="ECO:0000256" key="14">
    <source>
        <dbReference type="ARBA" id="ARBA00023288"/>
    </source>
</evidence>
<dbReference type="InterPro" id="IPR050198">
    <property type="entry name" value="Non-receptor_tyrosine_kinases"/>
</dbReference>
<keyword evidence="12" id="KW-0472">Membrane</keyword>
<evidence type="ECO:0000256" key="19">
    <source>
        <dbReference type="RuleBase" id="RU362096"/>
    </source>
</evidence>
<protein>
    <recommendedName>
        <fullName evidence="19">Tyrosine-protein kinase</fullName>
        <ecNumber evidence="19">2.7.10.2</ecNumber>
    </recommendedName>
</protein>
<dbReference type="InterPro" id="IPR001452">
    <property type="entry name" value="SH3_domain"/>
</dbReference>
<dbReference type="GO" id="GO:0004715">
    <property type="term" value="F:non-membrane spanning protein tyrosine kinase activity"/>
    <property type="evidence" value="ECO:0007669"/>
    <property type="project" value="UniProtKB-EC"/>
</dbReference>
<evidence type="ECO:0000256" key="5">
    <source>
        <dbReference type="ARBA" id="ARBA00022553"/>
    </source>
</evidence>
<keyword evidence="8 18" id="KW-0547">Nucleotide-binding</keyword>
<feature type="domain" description="SH3" evidence="21">
    <location>
        <begin position="55"/>
        <end position="115"/>
    </location>
</feature>
<dbReference type="Gene3D" id="1.10.510.10">
    <property type="entry name" value="Transferase(Phosphotransferase) domain 1"/>
    <property type="match status" value="1"/>
</dbReference>
<dbReference type="InterPro" id="IPR011009">
    <property type="entry name" value="Kinase-like_dom_sf"/>
</dbReference>
<keyword evidence="10 18" id="KW-0067">ATP-binding</keyword>
<dbReference type="FunFam" id="3.30.505.10:FF:000010">
    <property type="entry name" value="Tyrosine-protein kinase"/>
    <property type="match status" value="1"/>
</dbReference>
<dbReference type="GeneTree" id="ENSGT00940000159864"/>
<feature type="domain" description="SH2" evidence="20">
    <location>
        <begin position="121"/>
        <end position="218"/>
    </location>
</feature>
<evidence type="ECO:0000256" key="4">
    <source>
        <dbReference type="ARBA" id="ARBA00022475"/>
    </source>
</evidence>
<dbReference type="InterPro" id="IPR000719">
    <property type="entry name" value="Prot_kinase_dom"/>
</dbReference>
<evidence type="ECO:0000256" key="9">
    <source>
        <dbReference type="ARBA" id="ARBA00022777"/>
    </source>
</evidence>
<dbReference type="InterPro" id="IPR020635">
    <property type="entry name" value="Tyr_kinase_cat_dom"/>
</dbReference>
<dbReference type="EC" id="2.7.10.2" evidence="19"/>
<dbReference type="InterPro" id="IPR017441">
    <property type="entry name" value="Protein_kinase_ATP_BS"/>
</dbReference>
<dbReference type="Pfam" id="PF00017">
    <property type="entry name" value="SH2"/>
    <property type="match status" value="1"/>
</dbReference>
<evidence type="ECO:0000256" key="10">
    <source>
        <dbReference type="ARBA" id="ARBA00022840"/>
    </source>
</evidence>
<dbReference type="PROSITE" id="PS50001">
    <property type="entry name" value="SH2"/>
    <property type="match status" value="1"/>
</dbReference>
<evidence type="ECO:0000256" key="13">
    <source>
        <dbReference type="ARBA" id="ARBA00023137"/>
    </source>
</evidence>
<dbReference type="GO" id="GO:0051240">
    <property type="term" value="P:positive regulation of multicellular organismal process"/>
    <property type="evidence" value="ECO:0007669"/>
    <property type="project" value="UniProtKB-ARBA"/>
</dbReference>
<organism evidence="23 24">
    <name type="scientific">Leptobrachium leishanense</name>
    <name type="common">Leishan spiny toad</name>
    <dbReference type="NCBI Taxonomy" id="445787"/>
    <lineage>
        <taxon>Eukaryota</taxon>
        <taxon>Metazoa</taxon>
        <taxon>Chordata</taxon>
        <taxon>Craniata</taxon>
        <taxon>Vertebrata</taxon>
        <taxon>Euteleostomi</taxon>
        <taxon>Amphibia</taxon>
        <taxon>Batrachia</taxon>
        <taxon>Anura</taxon>
        <taxon>Pelobatoidea</taxon>
        <taxon>Megophryidae</taxon>
        <taxon>Leptobrachium</taxon>
    </lineage>
</organism>
<keyword evidence="7" id="KW-0519">Myristate</keyword>
<dbReference type="Proteomes" id="UP000694569">
    <property type="component" value="Unplaced"/>
</dbReference>
<dbReference type="CDD" id="cd10362">
    <property type="entry name" value="SH2_Src_Lck"/>
    <property type="match status" value="1"/>
</dbReference>
<dbReference type="AlphaFoldDB" id="A0A8C5P8G1"/>
<keyword evidence="14" id="KW-0449">Lipoprotein</keyword>
<keyword evidence="24" id="KW-1185">Reference proteome</keyword>
<evidence type="ECO:0000256" key="12">
    <source>
        <dbReference type="ARBA" id="ARBA00023136"/>
    </source>
</evidence>
<dbReference type="InterPro" id="IPR036860">
    <property type="entry name" value="SH2_dom_sf"/>
</dbReference>
<dbReference type="InterPro" id="IPR001245">
    <property type="entry name" value="Ser-Thr/Tyr_kinase_cat_dom"/>
</dbReference>
<dbReference type="Pfam" id="PF00018">
    <property type="entry name" value="SH3_1"/>
    <property type="match status" value="1"/>
</dbReference>
<dbReference type="PRINTS" id="PR00401">
    <property type="entry name" value="SH2DOMAIN"/>
</dbReference>
<dbReference type="InterPro" id="IPR008266">
    <property type="entry name" value="Tyr_kinase_AS"/>
</dbReference>
<dbReference type="PROSITE" id="PS50002">
    <property type="entry name" value="SH3"/>
    <property type="match status" value="1"/>
</dbReference>
<dbReference type="SMART" id="SM00252">
    <property type="entry name" value="SH2"/>
    <property type="match status" value="1"/>
</dbReference>
<comment type="subcellular location">
    <subcellularLocation>
        <location evidence="1">Cell membrane</location>
        <topology evidence="1">Lipid-anchor</topology>
        <orientation evidence="1">Cytoplasmic side</orientation>
    </subcellularLocation>
    <subcellularLocation>
        <location evidence="2">Cytoplasm</location>
        <location evidence="2">Cytosol</location>
    </subcellularLocation>
</comment>
<dbReference type="InterPro" id="IPR035850">
    <property type="entry name" value="Lck_SH2"/>
</dbReference>
<evidence type="ECO:0000256" key="18">
    <source>
        <dbReference type="PROSITE-ProRule" id="PRU10141"/>
    </source>
</evidence>
<dbReference type="OrthoDB" id="4062651at2759"/>
<dbReference type="Gene3D" id="3.30.505.10">
    <property type="entry name" value="SH2 domain"/>
    <property type="match status" value="1"/>
</dbReference>
<dbReference type="PROSITE" id="PS50011">
    <property type="entry name" value="PROTEIN_KINASE_DOM"/>
    <property type="match status" value="1"/>
</dbReference>
<dbReference type="SUPFAM" id="SSF55550">
    <property type="entry name" value="SH2 domain"/>
    <property type="match status" value="1"/>
</dbReference>
<keyword evidence="3 17" id="KW-0728">SH3 domain</keyword>
<evidence type="ECO:0000256" key="16">
    <source>
        <dbReference type="PROSITE-ProRule" id="PRU00191"/>
    </source>
</evidence>
<reference evidence="23" key="1">
    <citation type="submission" date="2025-08" db="UniProtKB">
        <authorList>
            <consortium name="Ensembl"/>
        </authorList>
    </citation>
    <scope>IDENTIFICATION</scope>
</reference>
<dbReference type="SMART" id="SM00219">
    <property type="entry name" value="TyrKc"/>
    <property type="match status" value="1"/>
</dbReference>
<keyword evidence="4" id="KW-1003">Cell membrane</keyword>
<evidence type="ECO:0000256" key="11">
    <source>
        <dbReference type="ARBA" id="ARBA00022843"/>
    </source>
</evidence>
<evidence type="ECO:0000259" key="20">
    <source>
        <dbReference type="PROSITE" id="PS50001"/>
    </source>
</evidence>
<dbReference type="PANTHER" id="PTHR24418">
    <property type="entry name" value="TYROSINE-PROTEIN KINASE"/>
    <property type="match status" value="1"/>
</dbReference>
<comment type="similarity">
    <text evidence="19">Belongs to the protein kinase superfamily. Tyr protein kinase family.</text>
</comment>
<evidence type="ECO:0000256" key="17">
    <source>
        <dbReference type="PROSITE-ProRule" id="PRU00192"/>
    </source>
</evidence>
<dbReference type="Gene3D" id="2.30.30.40">
    <property type="entry name" value="SH3 Domains"/>
    <property type="match status" value="1"/>
</dbReference>
<keyword evidence="13 19" id="KW-0829">Tyrosine-protein kinase</keyword>
<evidence type="ECO:0000256" key="1">
    <source>
        <dbReference type="ARBA" id="ARBA00004342"/>
    </source>
</evidence>
<dbReference type="Pfam" id="PF07714">
    <property type="entry name" value="PK_Tyr_Ser-Thr"/>
    <property type="match status" value="1"/>
</dbReference>
<evidence type="ECO:0000259" key="22">
    <source>
        <dbReference type="PROSITE" id="PS50011"/>
    </source>
</evidence>
<dbReference type="GO" id="GO:0005886">
    <property type="term" value="C:plasma membrane"/>
    <property type="evidence" value="ECO:0007669"/>
    <property type="project" value="UniProtKB-SubCell"/>
</dbReference>
<dbReference type="GO" id="GO:0005524">
    <property type="term" value="F:ATP binding"/>
    <property type="evidence" value="ECO:0007669"/>
    <property type="project" value="UniProtKB-UniRule"/>
</dbReference>
<dbReference type="Ensembl" id="ENSLLET00000004724.1">
    <property type="protein sequence ID" value="ENSLLEP00000004518.1"/>
    <property type="gene ID" value="ENSLLEG00000002898.1"/>
</dbReference>
<dbReference type="PRINTS" id="PR00452">
    <property type="entry name" value="SH3DOMAIN"/>
</dbReference>
<evidence type="ECO:0000256" key="2">
    <source>
        <dbReference type="ARBA" id="ARBA00004514"/>
    </source>
</evidence>
<dbReference type="Gene3D" id="3.30.200.20">
    <property type="entry name" value="Phosphorylase Kinase, domain 1"/>
    <property type="match status" value="1"/>
</dbReference>
<keyword evidence="5" id="KW-0597">Phosphoprotein</keyword>
<evidence type="ECO:0000313" key="23">
    <source>
        <dbReference type="Ensembl" id="ENSLLEP00000004518.1"/>
    </source>
</evidence>
<evidence type="ECO:0000313" key="24">
    <source>
        <dbReference type="Proteomes" id="UP000694569"/>
    </source>
</evidence>
<proteinExistence type="inferred from homology"/>
<name>A0A8C5P8G1_9ANUR</name>
<feature type="domain" description="Protein kinase" evidence="22">
    <location>
        <begin position="239"/>
        <end position="492"/>
    </location>
</feature>
<dbReference type="PRINTS" id="PR00109">
    <property type="entry name" value="TYRKINASE"/>
</dbReference>
<evidence type="ECO:0000256" key="7">
    <source>
        <dbReference type="ARBA" id="ARBA00022707"/>
    </source>
</evidence>
<dbReference type="FunFam" id="3.30.200.20:FF:000036">
    <property type="entry name" value="Tyrosine-protein kinase"/>
    <property type="match status" value="1"/>
</dbReference>
<sequence length="503" mass="57680">MGCGCSSEFEDDWMENFDVCEKCHLPREKTTCITNYEVQDPLVSYMGQNPSKSPLHDKQVVALYSYEPMHDGDLGFEVGEKMHVLESNGEWWKAQSLRTGNVGLVPYNFVATVNGLETEQWFFKNLGRKNAERQLLAPGNLQGSFLVRESETSKESYSLSVRDLDQNQGEVVKHYKIRNMDDGGFYISPRITFSSLHDMVQHYSSKMDGLCTLLKEPCRTVRPRKPWWSDEWEIPRSSLQLVKKLGAGQFGEVWMGYFNGYTQVAIKNLKEGTMSTSDFLEEANLMKELQHPRLVRLHAVVTQEPIYIVTEYMENGSLVDYLKTSAGLQLTIYKLIDMSAQVAEGMAFLERKNYIHRDLRAANILVSEDLCCKIADFGLARVILNDTYTAKEGAKFPIKWTAPEAISYGKFTIKSDVWSFGILLTEIVTYGRIPYPGMTNPEVIDRLDCGYRMPQPENCPKELYSLMLVCWKDKPEERPTFDFLRSMLEDFFTATESQYQAQP</sequence>
<evidence type="ECO:0000256" key="6">
    <source>
        <dbReference type="ARBA" id="ARBA00022679"/>
    </source>
</evidence>
<accession>A0A8C5P8G1</accession>
<dbReference type="PROSITE" id="PS00107">
    <property type="entry name" value="PROTEIN_KINASE_ATP"/>
    <property type="match status" value="1"/>
</dbReference>
<dbReference type="SMART" id="SM00326">
    <property type="entry name" value="SH3"/>
    <property type="match status" value="1"/>
</dbReference>
<evidence type="ECO:0000259" key="21">
    <source>
        <dbReference type="PROSITE" id="PS50002"/>
    </source>
</evidence>
<evidence type="ECO:0000256" key="3">
    <source>
        <dbReference type="ARBA" id="ARBA00022443"/>
    </source>
</evidence>
<reference evidence="23" key="2">
    <citation type="submission" date="2025-09" db="UniProtKB">
        <authorList>
            <consortium name="Ensembl"/>
        </authorList>
    </citation>
    <scope>IDENTIFICATION</scope>
</reference>
<dbReference type="SUPFAM" id="SSF50044">
    <property type="entry name" value="SH3-domain"/>
    <property type="match status" value="1"/>
</dbReference>
<dbReference type="FunFam" id="2.30.30.40:FF:000152">
    <property type="entry name" value="Tyrosine-protein kinase"/>
    <property type="match status" value="1"/>
</dbReference>
<feature type="binding site" evidence="18">
    <location>
        <position position="267"/>
    </location>
    <ligand>
        <name>ATP</name>
        <dbReference type="ChEBI" id="CHEBI:30616"/>
    </ligand>
</feature>